<organism evidence="2 3">
    <name type="scientific">Fistulifera solaris</name>
    <name type="common">Oleaginous diatom</name>
    <dbReference type="NCBI Taxonomy" id="1519565"/>
    <lineage>
        <taxon>Eukaryota</taxon>
        <taxon>Sar</taxon>
        <taxon>Stramenopiles</taxon>
        <taxon>Ochrophyta</taxon>
        <taxon>Bacillariophyta</taxon>
        <taxon>Bacillariophyceae</taxon>
        <taxon>Bacillariophycidae</taxon>
        <taxon>Naviculales</taxon>
        <taxon>Naviculaceae</taxon>
        <taxon>Fistulifera</taxon>
    </lineage>
</organism>
<dbReference type="Proteomes" id="UP000198406">
    <property type="component" value="Unassembled WGS sequence"/>
</dbReference>
<feature type="region of interest" description="Disordered" evidence="1">
    <location>
        <begin position="478"/>
        <end position="577"/>
    </location>
</feature>
<name>A0A1Z5JCE1_FISSO</name>
<evidence type="ECO:0000313" key="3">
    <source>
        <dbReference type="Proteomes" id="UP000198406"/>
    </source>
</evidence>
<gene>
    <name evidence="2" type="ORF">FisN_22Lh116</name>
</gene>
<feature type="compositionally biased region" description="Acidic residues" evidence="1">
    <location>
        <begin position="161"/>
        <end position="174"/>
    </location>
</feature>
<reference evidence="2 3" key="1">
    <citation type="journal article" date="2015" name="Plant Cell">
        <title>Oil accumulation by the oleaginous diatom Fistulifera solaris as revealed by the genome and transcriptome.</title>
        <authorList>
            <person name="Tanaka T."/>
            <person name="Maeda Y."/>
            <person name="Veluchamy A."/>
            <person name="Tanaka M."/>
            <person name="Abida H."/>
            <person name="Marechal E."/>
            <person name="Bowler C."/>
            <person name="Muto M."/>
            <person name="Sunaga Y."/>
            <person name="Tanaka M."/>
            <person name="Yoshino T."/>
            <person name="Taniguchi T."/>
            <person name="Fukuda Y."/>
            <person name="Nemoto M."/>
            <person name="Matsumoto M."/>
            <person name="Wong P.S."/>
            <person name="Aburatani S."/>
            <person name="Fujibuchi W."/>
        </authorList>
    </citation>
    <scope>NUCLEOTIDE SEQUENCE [LARGE SCALE GENOMIC DNA]</scope>
    <source>
        <strain evidence="2 3">JPCC DA0580</strain>
    </source>
</reference>
<feature type="region of interest" description="Disordered" evidence="1">
    <location>
        <begin position="80"/>
        <end position="177"/>
    </location>
</feature>
<proteinExistence type="predicted"/>
<keyword evidence="3" id="KW-1185">Reference proteome</keyword>
<accession>A0A1Z5JCE1</accession>
<feature type="compositionally biased region" description="Basic and acidic residues" evidence="1">
    <location>
        <begin position="531"/>
        <end position="545"/>
    </location>
</feature>
<dbReference type="EMBL" id="BDSP01000041">
    <property type="protein sequence ID" value="GAX11431.1"/>
    <property type="molecule type" value="Genomic_DNA"/>
</dbReference>
<dbReference type="InParanoid" id="A0A1Z5JCE1"/>
<feature type="region of interest" description="Disordered" evidence="1">
    <location>
        <begin position="273"/>
        <end position="296"/>
    </location>
</feature>
<dbReference type="AlphaFoldDB" id="A0A1Z5JCE1"/>
<comment type="caution">
    <text evidence="2">The sequence shown here is derived from an EMBL/GenBank/DDBJ whole genome shotgun (WGS) entry which is preliminary data.</text>
</comment>
<evidence type="ECO:0000256" key="1">
    <source>
        <dbReference type="SAM" id="MobiDB-lite"/>
    </source>
</evidence>
<feature type="compositionally biased region" description="Basic residues" evidence="1">
    <location>
        <begin position="521"/>
        <end position="530"/>
    </location>
</feature>
<dbReference type="OrthoDB" id="49633at2759"/>
<evidence type="ECO:0000313" key="2">
    <source>
        <dbReference type="EMBL" id="GAX11431.1"/>
    </source>
</evidence>
<sequence length="577" mass="65037">MRRAARSRKYALSPGGRYGFSALLFAVASAVVTSESVTKPCVHIRGGSKEEDVALDAFIDELIASVNDVNKSTALGDETFERSSSHDSMVIVASTRPRKRRRPKKKKKQVEAQLDDFLDTSGNEEVMKGHQSSAANEEDEDLVPHTNHNHSISTKDKQEGEQSEQEEEDIEESSEVVQVELQEQGNIQQTDSDSETDKEVLPQEIVRRYPPPNALYRFLLDLGIVGQTLALLLMFITDYLNAYVPFLSSLVWYFLPQSQLNDRTRPERRALSQFASSAVSSRRTGQSSRQRRKLTKQADQIALDQLKRVGNVQEAKYRYVSLEFLTRHGVGLHTTTQAENSTTDEVANQESSGVITTKKEEGDWVLNALTKDLSPKRGDSKSKTPRIIFEFDFQKRTQVAKAALTPKNKKKSASPKVSDRDGFLGRIRAAAGANSKSLLGAYPGDAVSLGEAADPRGVYDLARRYGWGEWEDEEDVAPSFSLSHSRVKKRRRKDSDLNEREDIPPSPIDVDRSKDRFHQPAIRKSKKKSHFYSDKREKDSAETHLRNNVAHRTRRITPRDPLARLVQAQGEKKDDER</sequence>
<feature type="compositionally biased region" description="Basic and acidic residues" evidence="1">
    <location>
        <begin position="493"/>
        <end position="518"/>
    </location>
</feature>
<feature type="compositionally biased region" description="Basic residues" evidence="1">
    <location>
        <begin position="96"/>
        <end position="108"/>
    </location>
</feature>
<protein>
    <submittedName>
        <fullName evidence="2">Uncharacterized protein</fullName>
    </submittedName>
</protein>